<dbReference type="AlphaFoldDB" id="A0A383XPH4"/>
<dbReference type="InterPro" id="IPR049639">
    <property type="entry name" value="RstR"/>
</dbReference>
<dbReference type="PROSITE" id="PS50943">
    <property type="entry name" value="HTH_CROC1"/>
    <property type="match status" value="1"/>
</dbReference>
<protein>
    <submittedName>
        <fullName evidence="2">XRE family transcriptional regulator</fullName>
    </submittedName>
</protein>
<evidence type="ECO:0000259" key="1">
    <source>
        <dbReference type="PROSITE" id="PS50943"/>
    </source>
</evidence>
<evidence type="ECO:0000313" key="2">
    <source>
        <dbReference type="EMBL" id="PWN54528.1"/>
    </source>
</evidence>
<reference evidence="2 3" key="1">
    <citation type="submission" date="2018-05" db="EMBL/GenBank/DDBJ databases">
        <title>Abyssibacter profundi OUC007T gen. nov., sp. nov, a marine bacterium isolated from seawater of the Mariana Trench.</title>
        <authorList>
            <person name="Zhou S."/>
        </authorList>
    </citation>
    <scope>NUCLEOTIDE SEQUENCE [LARGE SCALE GENOMIC DNA]</scope>
    <source>
        <strain evidence="2 3">OUC007</strain>
    </source>
</reference>
<evidence type="ECO:0000313" key="3">
    <source>
        <dbReference type="Proteomes" id="UP000251800"/>
    </source>
</evidence>
<gene>
    <name evidence="2" type="ORF">DEH80_16985</name>
</gene>
<dbReference type="GO" id="GO:0003677">
    <property type="term" value="F:DNA binding"/>
    <property type="evidence" value="ECO:0007669"/>
    <property type="project" value="InterPro"/>
</dbReference>
<feature type="domain" description="HTH cro/C1-type" evidence="1">
    <location>
        <begin position="1"/>
        <end position="41"/>
    </location>
</feature>
<dbReference type="SUPFAM" id="SSF47413">
    <property type="entry name" value="lambda repressor-like DNA-binding domains"/>
    <property type="match status" value="1"/>
</dbReference>
<dbReference type="CDD" id="cd00093">
    <property type="entry name" value="HTH_XRE"/>
    <property type="match status" value="1"/>
</dbReference>
<dbReference type="Proteomes" id="UP000251800">
    <property type="component" value="Unassembled WGS sequence"/>
</dbReference>
<organism evidence="2 3">
    <name type="scientific">Abyssibacter profundi</name>
    <dbReference type="NCBI Taxonomy" id="2182787"/>
    <lineage>
        <taxon>Bacteria</taxon>
        <taxon>Pseudomonadati</taxon>
        <taxon>Pseudomonadota</taxon>
        <taxon>Gammaproteobacteria</taxon>
        <taxon>Chromatiales</taxon>
        <taxon>Oceanococcaceae</taxon>
        <taxon>Abyssibacter</taxon>
    </lineage>
</organism>
<name>A0A383XPH4_9GAMM</name>
<dbReference type="EMBL" id="QEQK01000026">
    <property type="protein sequence ID" value="PWN54528.1"/>
    <property type="molecule type" value="Genomic_DNA"/>
</dbReference>
<dbReference type="Gene3D" id="1.10.260.40">
    <property type="entry name" value="lambda repressor-like DNA-binding domains"/>
    <property type="match status" value="1"/>
</dbReference>
<dbReference type="NCBIfam" id="NF041951">
    <property type="entry name" value="phage_RstR"/>
    <property type="match status" value="1"/>
</dbReference>
<comment type="caution">
    <text evidence="2">The sequence shown here is derived from an EMBL/GenBank/DDBJ whole genome shotgun (WGS) entry which is preliminary data.</text>
</comment>
<proteinExistence type="predicted"/>
<dbReference type="InterPro" id="IPR001387">
    <property type="entry name" value="Cro/C1-type_HTH"/>
</dbReference>
<dbReference type="InterPro" id="IPR010982">
    <property type="entry name" value="Lambda_DNA-bd_dom_sf"/>
</dbReference>
<dbReference type="OrthoDB" id="6307340at2"/>
<sequence length="92" mass="9926">MADAVGLHVNQIKRYEASTAQPTLDALVRLAKALHVSLDALVFSDDARGPGNDLRLQIEAVQGFSPEEKAVTKTLLESLILKHDAGRFSKSA</sequence>
<accession>A0A383XPH4</accession>
<keyword evidence="3" id="KW-1185">Reference proteome</keyword>
<dbReference type="Pfam" id="PF01381">
    <property type="entry name" value="HTH_3"/>
    <property type="match status" value="1"/>
</dbReference>